<dbReference type="AlphaFoldDB" id="A0AAP0FCC0"/>
<reference evidence="4 5" key="1">
    <citation type="submission" date="2024-01" db="EMBL/GenBank/DDBJ databases">
        <title>Genome assemblies of Stephania.</title>
        <authorList>
            <person name="Yang L."/>
        </authorList>
    </citation>
    <scope>NUCLEOTIDE SEQUENCE [LARGE SCALE GENOMIC DNA]</scope>
    <source>
        <strain evidence="4">YNDBR</strain>
        <tissue evidence="4">Leaf</tissue>
    </source>
</reference>
<keyword evidence="2" id="KW-0067">ATP-binding</keyword>
<dbReference type="SMART" id="SM01086">
    <property type="entry name" value="ClpB_D2-small"/>
    <property type="match status" value="1"/>
</dbReference>
<evidence type="ECO:0000313" key="4">
    <source>
        <dbReference type="EMBL" id="KAK9106248.1"/>
    </source>
</evidence>
<organism evidence="4 5">
    <name type="scientific">Stephania yunnanensis</name>
    <dbReference type="NCBI Taxonomy" id="152371"/>
    <lineage>
        <taxon>Eukaryota</taxon>
        <taxon>Viridiplantae</taxon>
        <taxon>Streptophyta</taxon>
        <taxon>Embryophyta</taxon>
        <taxon>Tracheophyta</taxon>
        <taxon>Spermatophyta</taxon>
        <taxon>Magnoliopsida</taxon>
        <taxon>Ranunculales</taxon>
        <taxon>Menispermaceae</taxon>
        <taxon>Menispermoideae</taxon>
        <taxon>Cissampelideae</taxon>
        <taxon>Stephania</taxon>
    </lineage>
</organism>
<evidence type="ECO:0000259" key="3">
    <source>
        <dbReference type="SMART" id="SM01086"/>
    </source>
</evidence>
<comment type="caution">
    <text evidence="4">The sequence shown here is derived from an EMBL/GenBank/DDBJ whole genome shotgun (WGS) entry which is preliminary data.</text>
</comment>
<protein>
    <recommendedName>
        <fullName evidence="3">Clp ATPase C-terminal domain-containing protein</fullName>
    </recommendedName>
</protein>
<proteinExistence type="predicted"/>
<keyword evidence="1" id="KW-0547">Nucleotide-binding</keyword>
<dbReference type="GO" id="GO:0005524">
    <property type="term" value="F:ATP binding"/>
    <property type="evidence" value="ECO:0007669"/>
    <property type="project" value="UniProtKB-KW"/>
</dbReference>
<sequence length="93" mass="10279">MLREVKERVMSLGIGLVVSKVMIELVCKQGYDLSYGARPLRRAITRLIEGVLSEALLSENSKPFCLLTLNLSLTSILTSYNLVVGLLNLNLTI</sequence>
<evidence type="ECO:0000256" key="1">
    <source>
        <dbReference type="ARBA" id="ARBA00022741"/>
    </source>
</evidence>
<evidence type="ECO:0000256" key="2">
    <source>
        <dbReference type="ARBA" id="ARBA00022840"/>
    </source>
</evidence>
<name>A0AAP0FCC0_9MAGN</name>
<dbReference type="Proteomes" id="UP001420932">
    <property type="component" value="Unassembled WGS sequence"/>
</dbReference>
<dbReference type="Pfam" id="PF10431">
    <property type="entry name" value="ClpB_D2-small"/>
    <property type="match status" value="1"/>
</dbReference>
<dbReference type="Gene3D" id="1.10.8.60">
    <property type="match status" value="1"/>
</dbReference>
<dbReference type="InterPro" id="IPR019489">
    <property type="entry name" value="Clp_ATPase_C"/>
</dbReference>
<dbReference type="EMBL" id="JBBNAF010000010">
    <property type="protein sequence ID" value="KAK9106248.1"/>
    <property type="molecule type" value="Genomic_DNA"/>
</dbReference>
<gene>
    <name evidence="4" type="ORF">Syun_022259</name>
</gene>
<feature type="domain" description="Clp ATPase C-terminal" evidence="3">
    <location>
        <begin position="1"/>
        <end position="73"/>
    </location>
</feature>
<keyword evidence="5" id="KW-1185">Reference proteome</keyword>
<evidence type="ECO:0000313" key="5">
    <source>
        <dbReference type="Proteomes" id="UP001420932"/>
    </source>
</evidence>
<accession>A0AAP0FCC0</accession>